<dbReference type="EMBL" id="JANPWB010000010">
    <property type="protein sequence ID" value="KAJ1137805.1"/>
    <property type="molecule type" value="Genomic_DNA"/>
</dbReference>
<feature type="region of interest" description="Disordered" evidence="1">
    <location>
        <begin position="45"/>
        <end position="65"/>
    </location>
</feature>
<sequence>MGDLVLVLSLLPLNKEGPRLSGSRERFSLLRDRFYHCGALFPSRQPSEGACREGNQGNRNNGQGDALSAAHVFSPQSAARLCLLDARSFVYIVFFAWRATPCWVRN</sequence>
<dbReference type="Proteomes" id="UP001066276">
    <property type="component" value="Chromosome 6"/>
</dbReference>
<dbReference type="AlphaFoldDB" id="A0AAV7QC91"/>
<accession>A0AAV7QC91</accession>
<reference evidence="2" key="1">
    <citation type="journal article" date="2022" name="bioRxiv">
        <title>Sequencing and chromosome-scale assembly of the giantPleurodeles waltlgenome.</title>
        <authorList>
            <person name="Brown T."/>
            <person name="Elewa A."/>
            <person name="Iarovenko S."/>
            <person name="Subramanian E."/>
            <person name="Araus A.J."/>
            <person name="Petzold A."/>
            <person name="Susuki M."/>
            <person name="Suzuki K.-i.T."/>
            <person name="Hayashi T."/>
            <person name="Toyoda A."/>
            <person name="Oliveira C."/>
            <person name="Osipova E."/>
            <person name="Leigh N.D."/>
            <person name="Simon A."/>
            <person name="Yun M.H."/>
        </authorList>
    </citation>
    <scope>NUCLEOTIDE SEQUENCE</scope>
    <source>
        <strain evidence="2">20211129_DDA</strain>
        <tissue evidence="2">Liver</tissue>
    </source>
</reference>
<evidence type="ECO:0000313" key="3">
    <source>
        <dbReference type="Proteomes" id="UP001066276"/>
    </source>
</evidence>
<name>A0AAV7QC91_PLEWA</name>
<gene>
    <name evidence="2" type="ORF">NDU88_004201</name>
</gene>
<keyword evidence="3" id="KW-1185">Reference proteome</keyword>
<organism evidence="2 3">
    <name type="scientific">Pleurodeles waltl</name>
    <name type="common">Iberian ribbed newt</name>
    <dbReference type="NCBI Taxonomy" id="8319"/>
    <lineage>
        <taxon>Eukaryota</taxon>
        <taxon>Metazoa</taxon>
        <taxon>Chordata</taxon>
        <taxon>Craniata</taxon>
        <taxon>Vertebrata</taxon>
        <taxon>Euteleostomi</taxon>
        <taxon>Amphibia</taxon>
        <taxon>Batrachia</taxon>
        <taxon>Caudata</taxon>
        <taxon>Salamandroidea</taxon>
        <taxon>Salamandridae</taxon>
        <taxon>Pleurodelinae</taxon>
        <taxon>Pleurodeles</taxon>
    </lineage>
</organism>
<evidence type="ECO:0000313" key="2">
    <source>
        <dbReference type="EMBL" id="KAJ1137805.1"/>
    </source>
</evidence>
<protein>
    <submittedName>
        <fullName evidence="2">Uncharacterized protein</fullName>
    </submittedName>
</protein>
<feature type="compositionally biased region" description="Low complexity" evidence="1">
    <location>
        <begin position="54"/>
        <end position="64"/>
    </location>
</feature>
<proteinExistence type="predicted"/>
<comment type="caution">
    <text evidence="2">The sequence shown here is derived from an EMBL/GenBank/DDBJ whole genome shotgun (WGS) entry which is preliminary data.</text>
</comment>
<evidence type="ECO:0000256" key="1">
    <source>
        <dbReference type="SAM" id="MobiDB-lite"/>
    </source>
</evidence>